<dbReference type="AlphaFoldDB" id="D7NFU4"/>
<protein>
    <submittedName>
        <fullName evidence="1">Uncharacterized protein</fullName>
    </submittedName>
</protein>
<organism evidence="1 2">
    <name type="scientific">Segatella oris C735</name>
    <dbReference type="NCBI Taxonomy" id="563008"/>
    <lineage>
        <taxon>Bacteria</taxon>
        <taxon>Pseudomonadati</taxon>
        <taxon>Bacteroidota</taxon>
        <taxon>Bacteroidia</taxon>
        <taxon>Bacteroidales</taxon>
        <taxon>Prevotellaceae</taxon>
        <taxon>Segatella</taxon>
    </lineage>
</organism>
<dbReference type="EMBL" id="GL349574">
    <property type="protein sequence ID" value="EFI47580.1"/>
    <property type="molecule type" value="Genomic_DNA"/>
</dbReference>
<keyword evidence="2" id="KW-1185">Reference proteome</keyword>
<reference evidence="1 2" key="1">
    <citation type="submission" date="2010-02" db="EMBL/GenBank/DDBJ databases">
        <title>The Genome Sequence of Prevotella oris strain C735.</title>
        <authorList>
            <consortium name="The Broad Institute Genome Sequencing Platform"/>
            <person name="Ward D."/>
            <person name="Feldgarden M."/>
            <person name="Earl A."/>
            <person name="Young S.K."/>
            <person name="Zeng Q."/>
            <person name="Koehrsen M."/>
            <person name="Alvarado L."/>
            <person name="Berlin A."/>
            <person name="Bochicchio J."/>
            <person name="Borenstein D."/>
            <person name="Chapman S.B."/>
            <person name="Chen Z."/>
            <person name="Engels R."/>
            <person name="Freedman E."/>
            <person name="Gellesch M."/>
            <person name="Goldberg J."/>
            <person name="Griggs A."/>
            <person name="Gujja S."/>
            <person name="Heilman E."/>
            <person name="Heiman D."/>
            <person name="Hepburn T."/>
            <person name="Howarth C."/>
            <person name="Jen D."/>
            <person name="Larson L."/>
            <person name="Mehta T."/>
            <person name="Park D."/>
            <person name="Pearson M."/>
            <person name="Roberts A."/>
            <person name="Saif S."/>
            <person name="Shea T."/>
            <person name="Shenoy N."/>
            <person name="Sisk P."/>
            <person name="Stolte C."/>
            <person name="Sykes S."/>
            <person name="Thomson T."/>
            <person name="Walk T."/>
            <person name="White J."/>
            <person name="Yandava C."/>
            <person name="Sibley C.D."/>
            <person name="Field T.R."/>
            <person name="Grinwis M."/>
            <person name="Eshaghurshan C.S."/>
            <person name="Surette M.G."/>
            <person name="Haas B."/>
            <person name="Nusbaum C."/>
            <person name="Birren B."/>
        </authorList>
    </citation>
    <scope>NUCLEOTIDE SEQUENCE [LARGE SCALE GENOMIC DNA]</scope>
    <source>
        <strain evidence="1 2">C735</strain>
    </source>
</reference>
<dbReference type="Proteomes" id="UP000003805">
    <property type="component" value="Unassembled WGS sequence"/>
</dbReference>
<dbReference type="RefSeq" id="WP_004378699.1">
    <property type="nucleotide sequence ID" value="NZ_GL349574.1"/>
</dbReference>
<proteinExistence type="predicted"/>
<gene>
    <name evidence="1" type="ORF">HMPREF0665_02444</name>
</gene>
<evidence type="ECO:0000313" key="1">
    <source>
        <dbReference type="EMBL" id="EFI47580.1"/>
    </source>
</evidence>
<name>D7NFU4_9BACT</name>
<accession>D7NFU4</accession>
<dbReference type="HOGENOM" id="CLU_3139213_0_0_10"/>
<sequence length="49" mass="6083">MKKRRKSKELKESEDDLMFYLENWKKFPNHFQNIAKKEIEALENKIKNN</sequence>
<evidence type="ECO:0000313" key="2">
    <source>
        <dbReference type="Proteomes" id="UP000003805"/>
    </source>
</evidence>